<reference evidence="4 5" key="1">
    <citation type="submission" date="2019-12" db="EMBL/GenBank/DDBJ databases">
        <title>Novel species isolated from a subtropical stream in China.</title>
        <authorList>
            <person name="Lu H."/>
        </authorList>
    </citation>
    <scope>NUCLEOTIDE SEQUENCE [LARGE SCALE GENOMIC DNA]</scope>
    <source>
        <strain evidence="4 5">FT127W</strain>
    </source>
</reference>
<dbReference type="Pfam" id="PF13946">
    <property type="entry name" value="DUF4214"/>
    <property type="match status" value="1"/>
</dbReference>
<accession>A0A7X4HEL6</accession>
<feature type="domain" description="SbsA Ig-like" evidence="2">
    <location>
        <begin position="594"/>
        <end position="701"/>
    </location>
</feature>
<name>A0A7X4HEL6_9BURK</name>
<dbReference type="Pfam" id="PF13205">
    <property type="entry name" value="Big_5"/>
    <property type="match status" value="1"/>
</dbReference>
<evidence type="ECO:0000259" key="3">
    <source>
        <dbReference type="Pfam" id="PF13946"/>
    </source>
</evidence>
<gene>
    <name evidence="4" type="ORF">GTP77_21040</name>
</gene>
<dbReference type="InterPro" id="IPR032812">
    <property type="entry name" value="SbsA_Ig"/>
</dbReference>
<dbReference type="InterPro" id="IPR038255">
    <property type="entry name" value="PBS_linker_sf"/>
</dbReference>
<proteinExistence type="predicted"/>
<evidence type="ECO:0000259" key="2">
    <source>
        <dbReference type="Pfam" id="PF13205"/>
    </source>
</evidence>
<comment type="caution">
    <text evidence="4">The sequence shown here is derived from an EMBL/GenBank/DDBJ whole genome shotgun (WGS) entry which is preliminary data.</text>
</comment>
<dbReference type="SUPFAM" id="SSF89260">
    <property type="entry name" value="Collagen-binding domain"/>
    <property type="match status" value="1"/>
</dbReference>
<dbReference type="Proteomes" id="UP000450676">
    <property type="component" value="Unassembled WGS sequence"/>
</dbReference>
<dbReference type="Gene3D" id="2.60.120.380">
    <property type="match status" value="5"/>
</dbReference>
<keyword evidence="5" id="KW-1185">Reference proteome</keyword>
<evidence type="ECO:0000313" key="4">
    <source>
        <dbReference type="EMBL" id="MYN09811.1"/>
    </source>
</evidence>
<organism evidence="4 5">
    <name type="scientific">Pseudoduganella aquatica</name>
    <dbReference type="NCBI Taxonomy" id="2660641"/>
    <lineage>
        <taxon>Bacteria</taxon>
        <taxon>Pseudomonadati</taxon>
        <taxon>Pseudomonadota</taxon>
        <taxon>Betaproteobacteria</taxon>
        <taxon>Burkholderiales</taxon>
        <taxon>Oxalobacteraceae</taxon>
        <taxon>Telluria group</taxon>
        <taxon>Pseudoduganella</taxon>
    </lineage>
</organism>
<evidence type="ECO:0000256" key="1">
    <source>
        <dbReference type="ARBA" id="ARBA00022729"/>
    </source>
</evidence>
<dbReference type="Gene3D" id="1.10.3130.20">
    <property type="entry name" value="Phycobilisome linker domain"/>
    <property type="match status" value="1"/>
</dbReference>
<dbReference type="InterPro" id="IPR025282">
    <property type="entry name" value="DUF4214"/>
</dbReference>
<dbReference type="RefSeq" id="WP_161074112.1">
    <property type="nucleotide sequence ID" value="NZ_WWCU01000028.1"/>
</dbReference>
<sequence>MATIDDYTSDKNTSGVLAVGSQASGVFEQRGDSDWFRVSLAANTYYTFKLTLPALTGYSYYDYALGLSQAQGGYVSSAGSSVSGTELSTVFKSGLAGDYYFSATNNFGSLATAYTVSAIAGAADAVGDTAATAAPLALGISTSGSFEGPSDLDVYKVALTAGTLYSVKPAMSSGSGVSVSLTDANGQYVATSSSAGSYSFVAALSGSYYLTLSGSSSGSTGAASDYSVLMAAGLDDYGANAAGAGRLTVGSSTPGKMDAAGDKDWYAVSLNANTTYWFTAKPGASGAYSSSYTQLKLYDSASQVMAAQSGSNSQTVLQFVPTKTGTYYFEVSDSSSYYLGNYVASAVIGTRDDYGSDKASAAPLSLGNTVTGSLELAYDKDVFKFAVKAGTTYTFELKGQNPVGNPSLYMSGADANGSSSGLLSYTKAGATDYRVYTANYTGDYYLTVANNYSSGTSGYTLQVNAPTGDDFAASSATTGLLATGGKLAGALNFAGDSDWIKVKLVAGTKYAFVLEGKASGAGTLDVSGSEVVMSMVSSSGYSSYLTTLSGLSGKGYSFTADATGDYYLTLGASTYYGAAPSGSYTLSSYNLSGDTVMPTLLSFSPVNGGKGASLTGNLTLTFDDLMRTGDSPIRLIDAQGNVVESYSASSSRMQITGKVVTIDPTANLQPGTKYTLELPAGSLMDYSGNKFLADRVYSFTTLDTVAQGGSGNDVLSGIGTNIRLSGGDGVDVVVYGNSYSSYAVTRGATETKVLYRNGGSVGSGDTLTGVERLQFSDRNIALDVDGNGGQTYRLYQAAFNRTPDKGGLGYWMSQMDQGMGLKAVADAFLSSPEFQSLYGVSSSNEVFIDNLYRNVLHRAGDTGGVNSWNYALNNGVSRADLLAAFSESSEYVAEILKVIGNGFEYTPYG</sequence>
<keyword evidence="1" id="KW-0732">Signal</keyword>
<dbReference type="AlphaFoldDB" id="A0A7X4HEL6"/>
<evidence type="ECO:0000313" key="5">
    <source>
        <dbReference type="Proteomes" id="UP000450676"/>
    </source>
</evidence>
<protein>
    <submittedName>
        <fullName evidence="4">DUF4214 domain-containing protein</fullName>
    </submittedName>
</protein>
<dbReference type="EMBL" id="WWCU01000028">
    <property type="protein sequence ID" value="MYN09811.1"/>
    <property type="molecule type" value="Genomic_DNA"/>
</dbReference>
<feature type="domain" description="DUF4214" evidence="3">
    <location>
        <begin position="825"/>
        <end position="893"/>
    </location>
</feature>